<protein>
    <recommendedName>
        <fullName evidence="4">Zinc finger Ogr/Delta-type domain-containing protein</fullName>
    </recommendedName>
</protein>
<gene>
    <name evidence="2" type="ORF">CEXT_349481</name>
</gene>
<evidence type="ECO:0000256" key="1">
    <source>
        <dbReference type="SAM" id="MobiDB-lite"/>
    </source>
</evidence>
<keyword evidence="3" id="KW-1185">Reference proteome</keyword>
<feature type="region of interest" description="Disordered" evidence="1">
    <location>
        <begin position="1"/>
        <end position="23"/>
    </location>
</feature>
<sequence>MSTYSPCCVTGGRRKTPSHVPVGMATRQTTSGFRFIRCNKPHCGNNGAVSRIMGDRVAPLFAPKEQKARQIEICDFNRIDI</sequence>
<organism evidence="2 3">
    <name type="scientific">Caerostris extrusa</name>
    <name type="common">Bark spider</name>
    <name type="synonym">Caerostris bankana</name>
    <dbReference type="NCBI Taxonomy" id="172846"/>
    <lineage>
        <taxon>Eukaryota</taxon>
        <taxon>Metazoa</taxon>
        <taxon>Ecdysozoa</taxon>
        <taxon>Arthropoda</taxon>
        <taxon>Chelicerata</taxon>
        <taxon>Arachnida</taxon>
        <taxon>Araneae</taxon>
        <taxon>Araneomorphae</taxon>
        <taxon>Entelegynae</taxon>
        <taxon>Araneoidea</taxon>
        <taxon>Araneidae</taxon>
        <taxon>Caerostris</taxon>
    </lineage>
</organism>
<name>A0AAV4R6G9_CAEEX</name>
<evidence type="ECO:0000313" key="3">
    <source>
        <dbReference type="Proteomes" id="UP001054945"/>
    </source>
</evidence>
<comment type="caution">
    <text evidence="2">The sequence shown here is derived from an EMBL/GenBank/DDBJ whole genome shotgun (WGS) entry which is preliminary data.</text>
</comment>
<reference evidence="2 3" key="1">
    <citation type="submission" date="2021-06" db="EMBL/GenBank/DDBJ databases">
        <title>Caerostris extrusa draft genome.</title>
        <authorList>
            <person name="Kono N."/>
            <person name="Arakawa K."/>
        </authorList>
    </citation>
    <scope>NUCLEOTIDE SEQUENCE [LARGE SCALE GENOMIC DNA]</scope>
</reference>
<dbReference type="Proteomes" id="UP001054945">
    <property type="component" value="Unassembled WGS sequence"/>
</dbReference>
<dbReference type="AlphaFoldDB" id="A0AAV4R6G9"/>
<evidence type="ECO:0000313" key="2">
    <source>
        <dbReference type="EMBL" id="GIY17269.1"/>
    </source>
</evidence>
<evidence type="ECO:0008006" key="4">
    <source>
        <dbReference type="Google" id="ProtNLM"/>
    </source>
</evidence>
<dbReference type="EMBL" id="BPLR01007489">
    <property type="protein sequence ID" value="GIY17269.1"/>
    <property type="molecule type" value="Genomic_DNA"/>
</dbReference>
<proteinExistence type="predicted"/>
<accession>A0AAV4R6G9</accession>